<dbReference type="Proteomes" id="UP001286313">
    <property type="component" value="Unassembled WGS sequence"/>
</dbReference>
<protein>
    <submittedName>
        <fullName evidence="2">Uncharacterized protein</fullName>
    </submittedName>
</protein>
<dbReference type="AlphaFoldDB" id="A0AAE1BT23"/>
<evidence type="ECO:0000256" key="1">
    <source>
        <dbReference type="SAM" id="MobiDB-lite"/>
    </source>
</evidence>
<sequence>METENINTTQHDLTRPRPSSVRRVTTPLRRRQGSRPLHYQTGKGSLGGRGHSSSTLNTRPHLSTFLTPSHNPYPLDILHTPLSTSPTSPPPSNHPIHTPLSTSPISPPPSIHPTHPSIHFSTSTLHPYILHTPLSTSPTSPPPSIHPTHTSIHFSHTSPPSIHPTHPSIHSSHIPPPTSSSMQGWLAGGDKTEPYFFHICGGEQGGPIFTLFQDTPGSGRRLSLYTVEGVTTIVTTVGRLMLGKRYDETPAALPGIAVVKLKSFPLGWRLWDLAYFQRDQEPLPLVQASHGANTNTSERGDGNFGGRTKSHRKCDKTRDCEATRPLPNYRLPAQCQPPPLQPPPPPSPVPAPSPLPAQCQPQPFFQPSASPPPPSLPAQCQPSLPAQCQPQPFFQASASPNPRSPMSAPLLFQSPF</sequence>
<feature type="region of interest" description="Disordered" evidence="1">
    <location>
        <begin position="289"/>
        <end position="416"/>
    </location>
</feature>
<feature type="compositionally biased region" description="Polar residues" evidence="1">
    <location>
        <begin position="1"/>
        <end position="11"/>
    </location>
</feature>
<accession>A0AAE1BT23</accession>
<evidence type="ECO:0000313" key="2">
    <source>
        <dbReference type="EMBL" id="KAK3856506.1"/>
    </source>
</evidence>
<feature type="compositionally biased region" description="Low complexity" evidence="1">
    <location>
        <begin position="356"/>
        <end position="368"/>
    </location>
</feature>
<reference evidence="2" key="1">
    <citation type="submission" date="2023-10" db="EMBL/GenBank/DDBJ databases">
        <title>Genome assemblies of two species of porcelain crab, Petrolisthes cinctipes and Petrolisthes manimaculis (Anomura: Porcellanidae).</title>
        <authorList>
            <person name="Angst P."/>
        </authorList>
    </citation>
    <scope>NUCLEOTIDE SEQUENCE</scope>
    <source>
        <strain evidence="2">PB745_01</strain>
        <tissue evidence="2">Gill</tissue>
    </source>
</reference>
<feature type="compositionally biased region" description="Low complexity" evidence="1">
    <location>
        <begin position="94"/>
        <end position="104"/>
    </location>
</feature>
<feature type="region of interest" description="Disordered" evidence="1">
    <location>
        <begin position="155"/>
        <end position="183"/>
    </location>
</feature>
<feature type="compositionally biased region" description="Polar residues" evidence="1">
    <location>
        <begin position="51"/>
        <end position="65"/>
    </location>
</feature>
<organism evidence="2 3">
    <name type="scientific">Petrolisthes cinctipes</name>
    <name type="common">Flat porcelain crab</name>
    <dbReference type="NCBI Taxonomy" id="88211"/>
    <lineage>
        <taxon>Eukaryota</taxon>
        <taxon>Metazoa</taxon>
        <taxon>Ecdysozoa</taxon>
        <taxon>Arthropoda</taxon>
        <taxon>Crustacea</taxon>
        <taxon>Multicrustacea</taxon>
        <taxon>Malacostraca</taxon>
        <taxon>Eumalacostraca</taxon>
        <taxon>Eucarida</taxon>
        <taxon>Decapoda</taxon>
        <taxon>Pleocyemata</taxon>
        <taxon>Anomura</taxon>
        <taxon>Galatheoidea</taxon>
        <taxon>Porcellanidae</taxon>
        <taxon>Petrolisthes</taxon>
    </lineage>
</organism>
<dbReference type="EMBL" id="JAWQEG010005863">
    <property type="protein sequence ID" value="KAK3856506.1"/>
    <property type="molecule type" value="Genomic_DNA"/>
</dbReference>
<gene>
    <name evidence="2" type="ORF">Pcinc_037176</name>
</gene>
<proteinExistence type="predicted"/>
<evidence type="ECO:0000313" key="3">
    <source>
        <dbReference type="Proteomes" id="UP001286313"/>
    </source>
</evidence>
<feature type="region of interest" description="Disordered" evidence="1">
    <location>
        <begin position="80"/>
        <end position="116"/>
    </location>
</feature>
<feature type="compositionally biased region" description="Low complexity" evidence="1">
    <location>
        <begin position="155"/>
        <end position="173"/>
    </location>
</feature>
<keyword evidence="3" id="KW-1185">Reference proteome</keyword>
<feature type="region of interest" description="Disordered" evidence="1">
    <location>
        <begin position="1"/>
        <end position="65"/>
    </location>
</feature>
<name>A0AAE1BT23_PETCI</name>
<feature type="compositionally biased region" description="Pro residues" evidence="1">
    <location>
        <begin position="335"/>
        <end position="355"/>
    </location>
</feature>
<feature type="compositionally biased region" description="Low complexity" evidence="1">
    <location>
        <begin position="377"/>
        <end position="396"/>
    </location>
</feature>
<comment type="caution">
    <text evidence="2">The sequence shown here is derived from an EMBL/GenBank/DDBJ whole genome shotgun (WGS) entry which is preliminary data.</text>
</comment>